<dbReference type="InParanoid" id="A0A409XS54"/>
<evidence type="ECO:0000313" key="1">
    <source>
        <dbReference type="EMBL" id="PPQ93635.1"/>
    </source>
</evidence>
<dbReference type="STRING" id="93625.A0A409XS54"/>
<evidence type="ECO:0008006" key="3">
    <source>
        <dbReference type="Google" id="ProtNLM"/>
    </source>
</evidence>
<organism evidence="1 2">
    <name type="scientific">Psilocybe cyanescens</name>
    <dbReference type="NCBI Taxonomy" id="93625"/>
    <lineage>
        <taxon>Eukaryota</taxon>
        <taxon>Fungi</taxon>
        <taxon>Dikarya</taxon>
        <taxon>Basidiomycota</taxon>
        <taxon>Agaricomycotina</taxon>
        <taxon>Agaricomycetes</taxon>
        <taxon>Agaricomycetidae</taxon>
        <taxon>Agaricales</taxon>
        <taxon>Agaricineae</taxon>
        <taxon>Strophariaceae</taxon>
        <taxon>Psilocybe</taxon>
    </lineage>
</organism>
<dbReference type="Pfam" id="PF14223">
    <property type="entry name" value="Retrotran_gag_2"/>
    <property type="match status" value="1"/>
</dbReference>
<dbReference type="PANTHER" id="PTHR47481:SF31">
    <property type="entry name" value="OS01G0873500 PROTEIN"/>
    <property type="match status" value="1"/>
</dbReference>
<evidence type="ECO:0000313" key="2">
    <source>
        <dbReference type="Proteomes" id="UP000283269"/>
    </source>
</evidence>
<reference evidence="1 2" key="1">
    <citation type="journal article" date="2018" name="Evol. Lett.">
        <title>Horizontal gene cluster transfer increased hallucinogenic mushroom diversity.</title>
        <authorList>
            <person name="Reynolds H.T."/>
            <person name="Vijayakumar V."/>
            <person name="Gluck-Thaler E."/>
            <person name="Korotkin H.B."/>
            <person name="Matheny P.B."/>
            <person name="Slot J.C."/>
        </authorList>
    </citation>
    <scope>NUCLEOTIDE SEQUENCE [LARGE SCALE GENOMIC DNA]</scope>
    <source>
        <strain evidence="1 2">2631</strain>
    </source>
</reference>
<dbReference type="PANTHER" id="PTHR47481">
    <property type="match status" value="1"/>
</dbReference>
<protein>
    <recommendedName>
        <fullName evidence="3">DUF4219 domain-containing protein</fullName>
    </recommendedName>
</protein>
<gene>
    <name evidence="1" type="ORF">CVT25_000821</name>
</gene>
<dbReference type="EMBL" id="NHYD01000662">
    <property type="protein sequence ID" value="PPQ93635.1"/>
    <property type="molecule type" value="Genomic_DNA"/>
</dbReference>
<dbReference type="Proteomes" id="UP000283269">
    <property type="component" value="Unassembled WGS sequence"/>
</dbReference>
<dbReference type="AlphaFoldDB" id="A0A409XS54"/>
<comment type="caution">
    <text evidence="1">The sequence shown here is derived from an EMBL/GenBank/DDBJ whole genome shotgun (WGS) entry which is preliminary data.</text>
</comment>
<accession>A0A409XS54</accession>
<keyword evidence="2" id="KW-1185">Reference proteome</keyword>
<proteinExistence type="predicted"/>
<name>A0A409XS54_PSICY</name>
<dbReference type="OrthoDB" id="3265539at2759"/>
<sequence length="258" mass="28922">MPSETTFNKLTDGNYFEWKIYMEALLTRKGLLDYVDGTAEHPGGTEQTKKVKDFMHKQSETCAELILCVTPSQLAHCCNPDPSVIWKTLSDIHASRGCSTIISLCHRFHRLCLDHGEVMSAYVARVRHIAFLLEEAGVKVTEDDLILAITSGLPHSYDSFLISLDATPDSEYMLIYVITRLMNEYQRQHQYPPCQTQASEDPQNEAMAITGAPSHGIAHITCFSCGCVGIWESNGTIPMILCAEYAATIYIRNQYFAQ</sequence>